<keyword evidence="2" id="KW-1185">Reference proteome</keyword>
<accession>A0ABU3D5X8</accession>
<comment type="caution">
    <text evidence="1">The sequence shown here is derived from an EMBL/GenBank/DDBJ whole genome shotgun (WGS) entry which is preliminary data.</text>
</comment>
<dbReference type="EMBL" id="JAVRHK010000006">
    <property type="protein sequence ID" value="MDT0676942.1"/>
    <property type="molecule type" value="Genomic_DNA"/>
</dbReference>
<dbReference type="Proteomes" id="UP001262582">
    <property type="component" value="Unassembled WGS sequence"/>
</dbReference>
<gene>
    <name evidence="1" type="ORF">RM539_10155</name>
</gene>
<name>A0ABU3D5X8_9FLAO</name>
<reference evidence="1 2" key="1">
    <citation type="submission" date="2023-09" db="EMBL/GenBank/DDBJ databases">
        <authorList>
            <person name="Rey-Velasco X."/>
        </authorList>
    </citation>
    <scope>NUCLEOTIDE SEQUENCE [LARGE SCALE GENOMIC DNA]</scope>
    <source>
        <strain evidence="1 2">F117</strain>
    </source>
</reference>
<dbReference type="RefSeq" id="WP_311503286.1">
    <property type="nucleotide sequence ID" value="NZ_JAVRHK010000006.1"/>
</dbReference>
<evidence type="ECO:0000313" key="2">
    <source>
        <dbReference type="Proteomes" id="UP001262582"/>
    </source>
</evidence>
<organism evidence="1 2">
    <name type="scientific">Autumnicola musiva</name>
    <dbReference type="NCBI Taxonomy" id="3075589"/>
    <lineage>
        <taxon>Bacteria</taxon>
        <taxon>Pseudomonadati</taxon>
        <taxon>Bacteroidota</taxon>
        <taxon>Flavobacteriia</taxon>
        <taxon>Flavobacteriales</taxon>
        <taxon>Flavobacteriaceae</taxon>
        <taxon>Autumnicola</taxon>
    </lineage>
</organism>
<sequence length="271" mass="30325">MLLFCGTISLAQEDRAQLIKKEEGFSHPESIIQHPSGSFWYVSNMAGNTKGDGFISRLNKDGKIETLKWITGLEDPKGLLFHKGQLYVSNNTEFIQIDAESGEITDIFEVEGAKSLNDVTLGENDNIYISDMGKNSIYVFDPEEGEVSEWLNSDELKDPNGVLMVDNMLYVGSWGNEEPGNLNVINPDDKTIEQVTTGGIGNVDGLQKIDGNSFYVSDWGTGRIFKVNRQGEKELILTAEKSSGDILYIEDRNQLVLPMNLQNAIWWYQLN</sequence>
<dbReference type="InterPro" id="IPR011042">
    <property type="entry name" value="6-blade_b-propeller_TolB-like"/>
</dbReference>
<protein>
    <recommendedName>
        <fullName evidence="3">ATP-binding protein</fullName>
    </recommendedName>
</protein>
<proteinExistence type="predicted"/>
<dbReference type="SUPFAM" id="SSF63829">
    <property type="entry name" value="Calcium-dependent phosphotriesterase"/>
    <property type="match status" value="1"/>
</dbReference>
<evidence type="ECO:0008006" key="3">
    <source>
        <dbReference type="Google" id="ProtNLM"/>
    </source>
</evidence>
<dbReference type="Gene3D" id="2.120.10.30">
    <property type="entry name" value="TolB, C-terminal domain"/>
    <property type="match status" value="1"/>
</dbReference>
<evidence type="ECO:0000313" key="1">
    <source>
        <dbReference type="EMBL" id="MDT0676942.1"/>
    </source>
</evidence>